<evidence type="ECO:0000256" key="5">
    <source>
        <dbReference type="SAM" id="MobiDB-lite"/>
    </source>
</evidence>
<keyword evidence="4 6" id="KW-0472">Membrane</keyword>
<comment type="caution">
    <text evidence="8">The sequence shown here is derived from an EMBL/GenBank/DDBJ whole genome shotgun (WGS) entry which is preliminary data.</text>
</comment>
<dbReference type="PANTHER" id="PTHR23502">
    <property type="entry name" value="MAJOR FACILITATOR SUPERFAMILY"/>
    <property type="match status" value="1"/>
</dbReference>
<dbReference type="InterPro" id="IPR011701">
    <property type="entry name" value="MFS"/>
</dbReference>
<feature type="transmembrane region" description="Helical" evidence="6">
    <location>
        <begin position="167"/>
        <end position="185"/>
    </location>
</feature>
<dbReference type="GeneID" id="63716751"/>
<feature type="transmembrane region" description="Helical" evidence="6">
    <location>
        <begin position="501"/>
        <end position="524"/>
    </location>
</feature>
<evidence type="ECO:0000256" key="2">
    <source>
        <dbReference type="ARBA" id="ARBA00022692"/>
    </source>
</evidence>
<dbReference type="Pfam" id="PF07690">
    <property type="entry name" value="MFS_1"/>
    <property type="match status" value="1"/>
</dbReference>
<dbReference type="EMBL" id="LAYC01000002">
    <property type="protein sequence ID" value="KYK57101.1"/>
    <property type="molecule type" value="Genomic_DNA"/>
</dbReference>
<feature type="transmembrane region" description="Helical" evidence="6">
    <location>
        <begin position="366"/>
        <end position="386"/>
    </location>
</feature>
<sequence length="544" mass="57350">MAPQPTADSHESSSDQSMSDTSLGSAQKQPIQDTNILPATPATPDKATLSLPDNDLEKARQDGHAAPAPAYCALPAARRRFILGIVTVAGLLGPLAGAIYLPALPVLEREFNVGSTALNATVSVFMVTFAFAVSPPPPDAIGLVPPGLSEAPLFWASLADVQGRRPLYIISLAVYIFANILIASLPKNFGALVFLRLVQAFGSAAVVSMGAGTVADITEPKRRATAMSLFLLGPQCGPIIGPVLGGALAGQTSWSRSAISGLVLWLVVIFMLPETLRCRVGNGEIHSNGSWILLPPRLASDLAPEPRRGPKPPKPTLLAYWRLFSYAPIGIVSVNTAILYSTYFAIAVHLPHALEDVYRWSTTAVGAGYLAVGIALVIGSVIGGRVNDWRRARLVKAAPDGHVEPETRLADQAWGVMLCAAGTIMFGWFVDRSVHAAAVLIATFLTGFGMSWVFIATTAFLSECVPQQAAGAFALGNMLRNPGAAIAAVILPPLVSKMGVAWFFTGLGILDAVVVGGAVILLRIRGPYWREQRKAKAQNAKSGG</sequence>
<feature type="region of interest" description="Disordered" evidence="5">
    <location>
        <begin position="1"/>
        <end position="51"/>
    </location>
</feature>
<feature type="domain" description="Major facilitator superfamily (MFS) profile" evidence="7">
    <location>
        <begin position="82"/>
        <end position="523"/>
    </location>
</feature>
<proteinExistence type="predicted"/>
<dbReference type="PROSITE" id="PS50850">
    <property type="entry name" value="MFS"/>
    <property type="match status" value="1"/>
</dbReference>
<evidence type="ECO:0000313" key="9">
    <source>
        <dbReference type="Proteomes" id="UP000076580"/>
    </source>
</evidence>
<evidence type="ECO:0000256" key="4">
    <source>
        <dbReference type="ARBA" id="ARBA00023136"/>
    </source>
</evidence>
<gene>
    <name evidence="8" type="ORF">DCS_04108</name>
</gene>
<accession>A0A151GJ88</accession>
<comment type="subcellular location">
    <subcellularLocation>
        <location evidence="1">Membrane</location>
        <topology evidence="1">Multi-pass membrane protein</topology>
    </subcellularLocation>
</comment>
<dbReference type="InParanoid" id="A0A151GJ88"/>
<dbReference type="Proteomes" id="UP000076580">
    <property type="component" value="Chromosome 02"/>
</dbReference>
<feature type="compositionally biased region" description="Polar residues" evidence="5">
    <location>
        <begin position="26"/>
        <end position="37"/>
    </location>
</feature>
<evidence type="ECO:0000259" key="7">
    <source>
        <dbReference type="PROSITE" id="PS50850"/>
    </source>
</evidence>
<dbReference type="PANTHER" id="PTHR23502:SF21">
    <property type="entry name" value="DITYROSINE TRANSPORTER 1"/>
    <property type="match status" value="1"/>
</dbReference>
<feature type="transmembrane region" description="Helical" evidence="6">
    <location>
        <begin position="323"/>
        <end position="346"/>
    </location>
</feature>
<dbReference type="RefSeq" id="XP_040656453.1">
    <property type="nucleotide sequence ID" value="XM_040801420.1"/>
</dbReference>
<keyword evidence="2 6" id="KW-0812">Transmembrane</keyword>
<feature type="transmembrane region" description="Helical" evidence="6">
    <location>
        <begin position="113"/>
        <end position="133"/>
    </location>
</feature>
<name>A0A151GJ88_DRECN</name>
<evidence type="ECO:0000256" key="6">
    <source>
        <dbReference type="SAM" id="Phobius"/>
    </source>
</evidence>
<feature type="transmembrane region" description="Helical" evidence="6">
    <location>
        <begin position="413"/>
        <end position="430"/>
    </location>
</feature>
<dbReference type="InterPro" id="IPR036259">
    <property type="entry name" value="MFS_trans_sf"/>
</dbReference>
<dbReference type="AlphaFoldDB" id="A0A151GJ88"/>
<reference evidence="8 9" key="1">
    <citation type="journal article" date="2016" name="Sci. Rep.">
        <title>Insights into Adaptations to a Near-Obligate Nematode Endoparasitic Lifestyle from the Finished Genome of Drechmeria coniospora.</title>
        <authorList>
            <person name="Zhang L."/>
            <person name="Zhou Z."/>
            <person name="Guo Q."/>
            <person name="Fokkens L."/>
            <person name="Miskei M."/>
            <person name="Pocsi I."/>
            <person name="Zhang W."/>
            <person name="Chen M."/>
            <person name="Wang L."/>
            <person name="Sun Y."/>
            <person name="Donzelli B.G."/>
            <person name="Gibson D.M."/>
            <person name="Nelson D.R."/>
            <person name="Luo J.G."/>
            <person name="Rep M."/>
            <person name="Liu H."/>
            <person name="Yang S."/>
            <person name="Wang J."/>
            <person name="Krasnoff S.B."/>
            <person name="Xu Y."/>
            <person name="Molnar I."/>
            <person name="Lin M."/>
        </authorList>
    </citation>
    <scope>NUCLEOTIDE SEQUENCE [LARGE SCALE GENOMIC DNA]</scope>
    <source>
        <strain evidence="8 9">ARSEF 6962</strain>
    </source>
</reference>
<keyword evidence="9" id="KW-1185">Reference proteome</keyword>
<dbReference type="GO" id="GO:0005886">
    <property type="term" value="C:plasma membrane"/>
    <property type="evidence" value="ECO:0007669"/>
    <property type="project" value="TreeGrafter"/>
</dbReference>
<protein>
    <recommendedName>
        <fullName evidence="7">Major facilitator superfamily (MFS) profile domain-containing protein</fullName>
    </recommendedName>
</protein>
<dbReference type="InterPro" id="IPR020846">
    <property type="entry name" value="MFS_dom"/>
</dbReference>
<keyword evidence="3 6" id="KW-1133">Transmembrane helix</keyword>
<feature type="compositionally biased region" description="Low complexity" evidence="5">
    <location>
        <begin position="14"/>
        <end position="25"/>
    </location>
</feature>
<feature type="transmembrane region" description="Helical" evidence="6">
    <location>
        <begin position="436"/>
        <end position="461"/>
    </location>
</feature>
<evidence type="ECO:0000256" key="1">
    <source>
        <dbReference type="ARBA" id="ARBA00004141"/>
    </source>
</evidence>
<feature type="transmembrane region" description="Helical" evidence="6">
    <location>
        <begin position="229"/>
        <end position="248"/>
    </location>
</feature>
<feature type="transmembrane region" description="Helical" evidence="6">
    <location>
        <begin position="197"/>
        <end position="217"/>
    </location>
</feature>
<feature type="transmembrane region" description="Helical" evidence="6">
    <location>
        <begin position="254"/>
        <end position="272"/>
    </location>
</feature>
<feature type="transmembrane region" description="Helical" evidence="6">
    <location>
        <begin position="81"/>
        <end position="101"/>
    </location>
</feature>
<dbReference type="FunCoup" id="A0A151GJ88">
    <property type="interactions" value="18"/>
</dbReference>
<dbReference type="Gene3D" id="1.20.1250.20">
    <property type="entry name" value="MFS general substrate transporter like domains"/>
    <property type="match status" value="1"/>
</dbReference>
<evidence type="ECO:0000256" key="3">
    <source>
        <dbReference type="ARBA" id="ARBA00022989"/>
    </source>
</evidence>
<dbReference type="GO" id="GO:0005275">
    <property type="term" value="F:amine transmembrane transporter activity"/>
    <property type="evidence" value="ECO:0007669"/>
    <property type="project" value="TreeGrafter"/>
</dbReference>
<dbReference type="STRING" id="98403.A0A151GJ88"/>
<organism evidence="8 9">
    <name type="scientific">Drechmeria coniospora</name>
    <name type="common">Nematophagous fungus</name>
    <name type="synonym">Meria coniospora</name>
    <dbReference type="NCBI Taxonomy" id="98403"/>
    <lineage>
        <taxon>Eukaryota</taxon>
        <taxon>Fungi</taxon>
        <taxon>Dikarya</taxon>
        <taxon>Ascomycota</taxon>
        <taxon>Pezizomycotina</taxon>
        <taxon>Sordariomycetes</taxon>
        <taxon>Hypocreomycetidae</taxon>
        <taxon>Hypocreales</taxon>
        <taxon>Ophiocordycipitaceae</taxon>
        <taxon>Drechmeria</taxon>
    </lineage>
</organism>
<feature type="transmembrane region" description="Helical" evidence="6">
    <location>
        <begin position="473"/>
        <end position="495"/>
    </location>
</feature>
<evidence type="ECO:0000313" key="8">
    <source>
        <dbReference type="EMBL" id="KYK57101.1"/>
    </source>
</evidence>
<dbReference type="SUPFAM" id="SSF103473">
    <property type="entry name" value="MFS general substrate transporter"/>
    <property type="match status" value="1"/>
</dbReference>